<dbReference type="Proteomes" id="UP000018888">
    <property type="component" value="Unassembled WGS sequence"/>
</dbReference>
<sequence length="347" mass="41181">MQNSEYTKNLSIPIPQNILIGKLIGREGPQIKIYVNNKKEIPPFENRINDASSQLNDLLNKISQQENKKVDKIKKKKELSLFENRINDASNQLNDSTKQISQQENKKVDKIKKKKEISLFENRINDASNRLNDSTKQISKQENKKIDKINKKKEIFLFENRINDTSNQLNDSTKQISKQGIDNINKKKEVPLFENRIGQLNDLINRFPIKKLIKIKKEVEVERLSKEVQHKSQELKKTLTKFVVNKIAKVADVAVVNDDLPEKFSRFSKNFKRKCKNKPKHKKMLDGMCWNGVDCIRKFCQFEHPSVRQYYNHYLILRYKKEIYSRKHKRDFKKESRLYIKNYKIEN</sequence>
<keyword evidence="3" id="KW-1185">Reference proteome</keyword>
<feature type="coiled-coil region" evidence="1">
    <location>
        <begin position="48"/>
        <end position="144"/>
    </location>
</feature>
<comment type="caution">
    <text evidence="2">The sequence shown here is derived from an EMBL/GenBank/DDBJ whole genome shotgun (WGS) entry which is preliminary data.</text>
</comment>
<proteinExistence type="predicted"/>
<name>A0A2P4PZA8_RHIID</name>
<gene>
    <name evidence="2" type="ORF">GLOIN_2v1775596</name>
</gene>
<keyword evidence="1" id="KW-0175">Coiled coil</keyword>
<protein>
    <submittedName>
        <fullName evidence="2">Uncharacterized protein</fullName>
    </submittedName>
</protein>
<organism evidence="2 3">
    <name type="scientific">Rhizophagus irregularis (strain DAOM 181602 / DAOM 197198 / MUCL 43194)</name>
    <name type="common">Arbuscular mycorrhizal fungus</name>
    <name type="synonym">Glomus intraradices</name>
    <dbReference type="NCBI Taxonomy" id="747089"/>
    <lineage>
        <taxon>Eukaryota</taxon>
        <taxon>Fungi</taxon>
        <taxon>Fungi incertae sedis</taxon>
        <taxon>Mucoromycota</taxon>
        <taxon>Glomeromycotina</taxon>
        <taxon>Glomeromycetes</taxon>
        <taxon>Glomerales</taxon>
        <taxon>Glomeraceae</taxon>
        <taxon>Rhizophagus</taxon>
    </lineage>
</organism>
<accession>A0A2P4PZA8</accession>
<evidence type="ECO:0000313" key="2">
    <source>
        <dbReference type="EMBL" id="POG70724.1"/>
    </source>
</evidence>
<feature type="coiled-coil region" evidence="1">
    <location>
        <begin position="214"/>
        <end position="241"/>
    </location>
</feature>
<evidence type="ECO:0000313" key="3">
    <source>
        <dbReference type="Proteomes" id="UP000018888"/>
    </source>
</evidence>
<reference evidence="2 3" key="1">
    <citation type="journal article" date="2013" name="Proc. Natl. Acad. Sci. U.S.A.">
        <title>Genome of an arbuscular mycorrhizal fungus provides insight into the oldest plant symbiosis.</title>
        <authorList>
            <person name="Tisserant E."/>
            <person name="Malbreil M."/>
            <person name="Kuo A."/>
            <person name="Kohler A."/>
            <person name="Symeonidi A."/>
            <person name="Balestrini R."/>
            <person name="Charron P."/>
            <person name="Duensing N."/>
            <person name="Frei Dit Frey N."/>
            <person name="Gianinazzi-Pearson V."/>
            <person name="Gilbert L.B."/>
            <person name="Handa Y."/>
            <person name="Herr J.R."/>
            <person name="Hijri M."/>
            <person name="Koul R."/>
            <person name="Kawaguchi M."/>
            <person name="Krajinski F."/>
            <person name="Lammers P.J."/>
            <person name="Masclaux F.G."/>
            <person name="Murat C."/>
            <person name="Morin E."/>
            <person name="Ndikumana S."/>
            <person name="Pagni M."/>
            <person name="Petitpierre D."/>
            <person name="Requena N."/>
            <person name="Rosikiewicz P."/>
            <person name="Riley R."/>
            <person name="Saito K."/>
            <person name="San Clemente H."/>
            <person name="Shapiro H."/>
            <person name="van Tuinen D."/>
            <person name="Becard G."/>
            <person name="Bonfante P."/>
            <person name="Paszkowski U."/>
            <person name="Shachar-Hill Y.Y."/>
            <person name="Tuskan G.A."/>
            <person name="Young P.W."/>
            <person name="Sanders I.R."/>
            <person name="Henrissat B."/>
            <person name="Rensing S.A."/>
            <person name="Grigoriev I.V."/>
            <person name="Corradi N."/>
            <person name="Roux C."/>
            <person name="Martin F."/>
        </authorList>
    </citation>
    <scope>NUCLEOTIDE SEQUENCE [LARGE SCALE GENOMIC DNA]</scope>
    <source>
        <strain evidence="2 3">DAOM 197198</strain>
    </source>
</reference>
<dbReference type="EMBL" id="AUPC02000117">
    <property type="protein sequence ID" value="POG70724.1"/>
    <property type="molecule type" value="Genomic_DNA"/>
</dbReference>
<evidence type="ECO:0000256" key="1">
    <source>
        <dbReference type="SAM" id="Coils"/>
    </source>
</evidence>
<dbReference type="AlphaFoldDB" id="A0A2P4PZA8"/>
<reference evidence="2 3" key="2">
    <citation type="journal article" date="2018" name="New Phytol.">
        <title>High intraspecific genome diversity in the model arbuscular mycorrhizal symbiont Rhizophagus irregularis.</title>
        <authorList>
            <person name="Chen E.C.H."/>
            <person name="Morin E."/>
            <person name="Beaudet D."/>
            <person name="Noel J."/>
            <person name="Yildirir G."/>
            <person name="Ndikumana S."/>
            <person name="Charron P."/>
            <person name="St-Onge C."/>
            <person name="Giorgi J."/>
            <person name="Kruger M."/>
            <person name="Marton T."/>
            <person name="Ropars J."/>
            <person name="Grigoriev I.V."/>
            <person name="Hainaut M."/>
            <person name="Henrissat B."/>
            <person name="Roux C."/>
            <person name="Martin F."/>
            <person name="Corradi N."/>
        </authorList>
    </citation>
    <scope>NUCLEOTIDE SEQUENCE [LARGE SCALE GENOMIC DNA]</scope>
    <source>
        <strain evidence="2 3">DAOM 197198</strain>
    </source>
</reference>
<dbReference type="VEuPathDB" id="FungiDB:RhiirFUN_023763"/>